<feature type="region of interest" description="Disordered" evidence="1">
    <location>
        <begin position="1"/>
        <end position="34"/>
    </location>
</feature>
<dbReference type="EMBL" id="QGKX02000088">
    <property type="protein sequence ID" value="KAF3583826.1"/>
    <property type="molecule type" value="Genomic_DNA"/>
</dbReference>
<gene>
    <name evidence="2" type="ORF">F2Q69_00030071</name>
</gene>
<feature type="compositionally biased region" description="Basic and acidic residues" evidence="1">
    <location>
        <begin position="152"/>
        <end position="168"/>
    </location>
</feature>
<dbReference type="AlphaFoldDB" id="A0A8S9RT78"/>
<reference evidence="2" key="1">
    <citation type="submission" date="2019-12" db="EMBL/GenBank/DDBJ databases">
        <title>Genome sequencing and annotation of Brassica cretica.</title>
        <authorList>
            <person name="Studholme D.J."/>
            <person name="Sarris P."/>
        </authorList>
    </citation>
    <scope>NUCLEOTIDE SEQUENCE</scope>
    <source>
        <strain evidence="2">PFS-109/04</strain>
        <tissue evidence="2">Leaf</tissue>
    </source>
</reference>
<evidence type="ECO:0000313" key="2">
    <source>
        <dbReference type="EMBL" id="KAF3583826.1"/>
    </source>
</evidence>
<feature type="compositionally biased region" description="Basic residues" evidence="1">
    <location>
        <begin position="112"/>
        <end position="122"/>
    </location>
</feature>
<evidence type="ECO:0000256" key="1">
    <source>
        <dbReference type="SAM" id="MobiDB-lite"/>
    </source>
</evidence>
<feature type="region of interest" description="Disordered" evidence="1">
    <location>
        <begin position="109"/>
        <end position="168"/>
    </location>
</feature>
<dbReference type="Proteomes" id="UP000712600">
    <property type="component" value="Unassembled WGS sequence"/>
</dbReference>
<accession>A0A8S9RT78</accession>
<name>A0A8S9RT78_BRACR</name>
<evidence type="ECO:0000313" key="3">
    <source>
        <dbReference type="Proteomes" id="UP000712600"/>
    </source>
</evidence>
<protein>
    <submittedName>
        <fullName evidence="2">Uncharacterized protein</fullName>
    </submittedName>
</protein>
<feature type="compositionally biased region" description="Basic and acidic residues" evidence="1">
    <location>
        <begin position="123"/>
        <end position="138"/>
    </location>
</feature>
<comment type="caution">
    <text evidence="2">The sequence shown here is derived from an EMBL/GenBank/DDBJ whole genome shotgun (WGS) entry which is preliminary data.</text>
</comment>
<sequence length="168" mass="19712">MMYEMRMKRRFDVGDSSTAPPPPTVRDQDAWPHKREDEPIQLFDHFDDPHKAAKSSKCRNRTISDSWDDYDNTFFNEWLKLGMGNMATNPQVLYPELVHQFMAMVYVTPPNRPRHRSTHRQTIKQEHDQRTTHTKGLEMKGQPASQQSNKNMTDRPTQHHGPEALREG</sequence>
<proteinExistence type="predicted"/>
<organism evidence="2 3">
    <name type="scientific">Brassica cretica</name>
    <name type="common">Mustard</name>
    <dbReference type="NCBI Taxonomy" id="69181"/>
    <lineage>
        <taxon>Eukaryota</taxon>
        <taxon>Viridiplantae</taxon>
        <taxon>Streptophyta</taxon>
        <taxon>Embryophyta</taxon>
        <taxon>Tracheophyta</taxon>
        <taxon>Spermatophyta</taxon>
        <taxon>Magnoliopsida</taxon>
        <taxon>eudicotyledons</taxon>
        <taxon>Gunneridae</taxon>
        <taxon>Pentapetalae</taxon>
        <taxon>rosids</taxon>
        <taxon>malvids</taxon>
        <taxon>Brassicales</taxon>
        <taxon>Brassicaceae</taxon>
        <taxon>Brassiceae</taxon>
        <taxon>Brassica</taxon>
    </lineage>
</organism>